<evidence type="ECO:0000313" key="1">
    <source>
        <dbReference type="EMBL" id="KIK48583.1"/>
    </source>
</evidence>
<dbReference type="EMBL" id="KN835137">
    <property type="protein sequence ID" value="KIK48583.1"/>
    <property type="molecule type" value="Genomic_DNA"/>
</dbReference>
<dbReference type="SUPFAM" id="SSF51735">
    <property type="entry name" value="NAD(P)-binding Rossmann-fold domains"/>
    <property type="match status" value="1"/>
</dbReference>
<reference evidence="1 2" key="1">
    <citation type="submission" date="2014-04" db="EMBL/GenBank/DDBJ databases">
        <authorList>
            <consortium name="DOE Joint Genome Institute"/>
            <person name="Kuo A."/>
            <person name="Ruytinx J."/>
            <person name="Rineau F."/>
            <person name="Colpaert J."/>
            <person name="Kohler A."/>
            <person name="Nagy L.G."/>
            <person name="Floudas D."/>
            <person name="Copeland A."/>
            <person name="Barry K.W."/>
            <person name="Cichocki N."/>
            <person name="Veneault-Fourrey C."/>
            <person name="LaButti K."/>
            <person name="Lindquist E.A."/>
            <person name="Lipzen A."/>
            <person name="Lundell T."/>
            <person name="Morin E."/>
            <person name="Murat C."/>
            <person name="Sun H."/>
            <person name="Tunlid A."/>
            <person name="Henrissat B."/>
            <person name="Grigoriev I.V."/>
            <person name="Hibbett D.S."/>
            <person name="Martin F."/>
            <person name="Nordberg H.P."/>
            <person name="Cantor M.N."/>
            <person name="Hua S.X."/>
        </authorList>
    </citation>
    <scope>NUCLEOTIDE SEQUENCE [LARGE SCALE GENOMIC DNA]</scope>
    <source>
        <strain evidence="1 2">UH-Slu-Lm8-n1</strain>
    </source>
</reference>
<dbReference type="HOGENOM" id="CLU_2484833_0_0_1"/>
<dbReference type="OrthoDB" id="1274115at2759"/>
<dbReference type="InParanoid" id="A0A0D0C133"/>
<dbReference type="Gene3D" id="3.40.50.720">
    <property type="entry name" value="NAD(P)-binding Rossmann-like Domain"/>
    <property type="match status" value="1"/>
</dbReference>
<proteinExistence type="predicted"/>
<accession>A0A0D0C133</accession>
<name>A0A0D0C133_9AGAM</name>
<organism evidence="1 2">
    <name type="scientific">Suillus luteus UH-Slu-Lm8-n1</name>
    <dbReference type="NCBI Taxonomy" id="930992"/>
    <lineage>
        <taxon>Eukaryota</taxon>
        <taxon>Fungi</taxon>
        <taxon>Dikarya</taxon>
        <taxon>Basidiomycota</taxon>
        <taxon>Agaricomycotina</taxon>
        <taxon>Agaricomycetes</taxon>
        <taxon>Agaricomycetidae</taxon>
        <taxon>Boletales</taxon>
        <taxon>Suillineae</taxon>
        <taxon>Suillaceae</taxon>
        <taxon>Suillus</taxon>
    </lineage>
</organism>
<dbReference type="Proteomes" id="UP000054485">
    <property type="component" value="Unassembled WGS sequence"/>
</dbReference>
<gene>
    <name evidence="1" type="ORF">CY34DRAFT_630758</name>
</gene>
<dbReference type="AlphaFoldDB" id="A0A0D0C133"/>
<reference evidence="2" key="2">
    <citation type="submission" date="2015-01" db="EMBL/GenBank/DDBJ databases">
        <title>Evolutionary Origins and Diversification of the Mycorrhizal Mutualists.</title>
        <authorList>
            <consortium name="DOE Joint Genome Institute"/>
            <consortium name="Mycorrhizal Genomics Consortium"/>
            <person name="Kohler A."/>
            <person name="Kuo A."/>
            <person name="Nagy L.G."/>
            <person name="Floudas D."/>
            <person name="Copeland A."/>
            <person name="Barry K.W."/>
            <person name="Cichocki N."/>
            <person name="Veneault-Fourrey C."/>
            <person name="LaButti K."/>
            <person name="Lindquist E.A."/>
            <person name="Lipzen A."/>
            <person name="Lundell T."/>
            <person name="Morin E."/>
            <person name="Murat C."/>
            <person name="Riley R."/>
            <person name="Ohm R."/>
            <person name="Sun H."/>
            <person name="Tunlid A."/>
            <person name="Henrissat B."/>
            <person name="Grigoriev I.V."/>
            <person name="Hibbett D.S."/>
            <person name="Martin F."/>
        </authorList>
    </citation>
    <scope>NUCLEOTIDE SEQUENCE [LARGE SCALE GENOMIC DNA]</scope>
    <source>
        <strain evidence="2">UH-Slu-Lm8-n1</strain>
    </source>
</reference>
<keyword evidence="2" id="KW-1185">Reference proteome</keyword>
<sequence>MQILSNLAEQYPSSQSLIIQADAVENSQLIAAFAKGKEVFGHIDAVFNNACIASIIDMQSLSFEEASEVFESRSASNVTMRSKSSGK</sequence>
<dbReference type="InterPro" id="IPR036291">
    <property type="entry name" value="NAD(P)-bd_dom_sf"/>
</dbReference>
<evidence type="ECO:0000313" key="2">
    <source>
        <dbReference type="Proteomes" id="UP000054485"/>
    </source>
</evidence>
<protein>
    <submittedName>
        <fullName evidence="1">Uncharacterized protein</fullName>
    </submittedName>
</protein>